<dbReference type="RefSeq" id="WP_125672862.1">
    <property type="nucleotide sequence ID" value="NZ_RCOS01000170.1"/>
</dbReference>
<comment type="caution">
    <text evidence="2">The sequence shown here is derived from an EMBL/GenBank/DDBJ whole genome shotgun (WGS) entry which is preliminary data.</text>
</comment>
<evidence type="ECO:0008006" key="4">
    <source>
        <dbReference type="Google" id="ProtNLM"/>
    </source>
</evidence>
<dbReference type="Proteomes" id="UP000277582">
    <property type="component" value="Unassembled WGS sequence"/>
</dbReference>
<evidence type="ECO:0000313" key="3">
    <source>
        <dbReference type="Proteomes" id="UP000277582"/>
    </source>
</evidence>
<sequence length="228" mass="26530">MTDIEIEAAYARSAIYKLLSLAISYPSEEVAQLLFSGVLFNELKFYLEKLPQTSNFLSQVDELMSLLRKLSSKPLEDLQACYTMLFDFGVPAPPCPLNESSYLTSPKENLLYELASLYESEDLEADISKEDPDSLMVLLEFMHHLAHKEITCAEKRLNSRSKDVREKEVNFLNEHLMVWLPKLLDCVGMHAREICHKFYMNLIYFIMDFIKYDLEHLKISLTLMEEHQ</sequence>
<accession>A0A3R9PE86</accession>
<reference evidence="2 3" key="1">
    <citation type="submission" date="2018-10" db="EMBL/GenBank/DDBJ databases">
        <title>Co-occurring genomic capacity for anaerobic methane metabolism and dissimilatory sulfite reduction discovered in the Korarchaeota.</title>
        <authorList>
            <person name="Mckay L.J."/>
            <person name="Dlakic M."/>
            <person name="Fields M.W."/>
            <person name="Delmont T.O."/>
            <person name="Eren A.M."/>
            <person name="Jay Z.J."/>
            <person name="Klingelsmith K.B."/>
            <person name="Rusch D.B."/>
            <person name="Inskeep W.P."/>
        </authorList>
    </citation>
    <scope>NUCLEOTIDE SEQUENCE [LARGE SCALE GENOMIC DNA]</scope>
    <source>
        <strain evidence="2 3">MDKW</strain>
    </source>
</reference>
<dbReference type="InterPro" id="IPR050289">
    <property type="entry name" value="TorD/DmsD_chaperones"/>
</dbReference>
<organism evidence="2 3">
    <name type="scientific">Candidatus Methanodesulfokora washburnensis</name>
    <dbReference type="NCBI Taxonomy" id="2478471"/>
    <lineage>
        <taxon>Archaea</taxon>
        <taxon>Thermoproteota</taxon>
        <taxon>Candidatus Korarchaeia</taxon>
        <taxon>Candidatus Korarchaeia incertae sedis</taxon>
        <taxon>Candidatus Methanodesulfokora</taxon>
    </lineage>
</organism>
<dbReference type="InterPro" id="IPR020945">
    <property type="entry name" value="DMSO/NO3_reduct_chaperone"/>
</dbReference>
<evidence type="ECO:0000256" key="1">
    <source>
        <dbReference type="ARBA" id="ARBA00023186"/>
    </source>
</evidence>
<dbReference type="PANTHER" id="PTHR34227">
    <property type="entry name" value="CHAPERONE PROTEIN YCDY"/>
    <property type="match status" value="1"/>
</dbReference>
<proteinExistence type="predicted"/>
<evidence type="ECO:0000313" key="2">
    <source>
        <dbReference type="EMBL" id="RSN71732.1"/>
    </source>
</evidence>
<dbReference type="PANTHER" id="PTHR34227:SF1">
    <property type="entry name" value="DIMETHYL SULFOXIDE REDUCTASE CHAPERONE-RELATED"/>
    <property type="match status" value="1"/>
</dbReference>
<gene>
    <name evidence="2" type="ORF">D6D85_15475</name>
</gene>
<name>A0A3R9PE86_9CREN</name>
<protein>
    <recommendedName>
        <fullName evidence="4">Dehydrogenase</fullName>
    </recommendedName>
</protein>
<dbReference type="Gene3D" id="1.10.3480.10">
    <property type="entry name" value="TorD-like"/>
    <property type="match status" value="1"/>
</dbReference>
<dbReference type="InterPro" id="IPR036411">
    <property type="entry name" value="TorD-like_sf"/>
</dbReference>
<dbReference type="EMBL" id="RCOS01000170">
    <property type="protein sequence ID" value="RSN71732.1"/>
    <property type="molecule type" value="Genomic_DNA"/>
</dbReference>
<keyword evidence="3" id="KW-1185">Reference proteome</keyword>
<dbReference type="Pfam" id="PF02613">
    <property type="entry name" value="Nitrate_red_del"/>
    <property type="match status" value="1"/>
</dbReference>
<dbReference type="SUPFAM" id="SSF89155">
    <property type="entry name" value="TorD-like"/>
    <property type="match status" value="1"/>
</dbReference>
<keyword evidence="1" id="KW-0143">Chaperone</keyword>
<dbReference type="AlphaFoldDB" id="A0A3R9PE86"/>